<gene>
    <name evidence="1" type="ORF">FHR37_003133</name>
    <name evidence="2" type="ORF">SAMN05421678_12145</name>
</gene>
<accession>A0A1I3AZ21</accession>
<dbReference type="EMBL" id="JACBZA010000001">
    <property type="protein sequence ID" value="NYH84282.1"/>
    <property type="molecule type" value="Genomic_DNA"/>
</dbReference>
<dbReference type="Proteomes" id="UP000533017">
    <property type="component" value="Unassembled WGS sequence"/>
</dbReference>
<reference evidence="1 4" key="2">
    <citation type="submission" date="2020-07" db="EMBL/GenBank/DDBJ databases">
        <title>Sequencing the genomes of 1000 actinobacteria strains.</title>
        <authorList>
            <person name="Klenk H.-P."/>
        </authorList>
    </citation>
    <scope>NUCLEOTIDE SEQUENCE [LARGE SCALE GENOMIC DNA]</scope>
    <source>
        <strain evidence="1 4">DSM 45117</strain>
    </source>
</reference>
<reference evidence="2 3" key="1">
    <citation type="submission" date="2016-10" db="EMBL/GenBank/DDBJ databases">
        <authorList>
            <person name="de Groot N.N."/>
        </authorList>
    </citation>
    <scope>NUCLEOTIDE SEQUENCE [LARGE SCALE GENOMIC DNA]</scope>
    <source>
        <strain evidence="2 3">CPCC 202808</strain>
    </source>
</reference>
<name>A0A1I3AZ21_9ACTN</name>
<proteinExistence type="predicted"/>
<organism evidence="2 3">
    <name type="scientific">Actinopolymorpha cephalotaxi</name>
    <dbReference type="NCBI Taxonomy" id="504797"/>
    <lineage>
        <taxon>Bacteria</taxon>
        <taxon>Bacillati</taxon>
        <taxon>Actinomycetota</taxon>
        <taxon>Actinomycetes</taxon>
        <taxon>Propionibacteriales</taxon>
        <taxon>Actinopolymorphaceae</taxon>
        <taxon>Actinopolymorpha</taxon>
    </lineage>
</organism>
<evidence type="ECO:0000313" key="4">
    <source>
        <dbReference type="Proteomes" id="UP000533017"/>
    </source>
</evidence>
<dbReference type="RefSeq" id="WP_139239197.1">
    <property type="nucleotide sequence ID" value="NZ_FOOI01000021.1"/>
</dbReference>
<protein>
    <recommendedName>
        <fullName evidence="5">Excreted virulence factor EspC, type VII ESX diderm</fullName>
    </recommendedName>
</protein>
<evidence type="ECO:0000313" key="2">
    <source>
        <dbReference type="EMBL" id="SFH55284.1"/>
    </source>
</evidence>
<dbReference type="AlphaFoldDB" id="A0A1I3AZ21"/>
<dbReference type="Proteomes" id="UP000199052">
    <property type="component" value="Unassembled WGS sequence"/>
</dbReference>
<evidence type="ECO:0000313" key="1">
    <source>
        <dbReference type="EMBL" id="NYH84282.1"/>
    </source>
</evidence>
<keyword evidence="4" id="KW-1185">Reference proteome</keyword>
<dbReference type="EMBL" id="FOOI01000021">
    <property type="protein sequence ID" value="SFH55284.1"/>
    <property type="molecule type" value="Genomic_DNA"/>
</dbReference>
<dbReference type="STRING" id="504797.SAMN05421678_12145"/>
<evidence type="ECO:0000313" key="3">
    <source>
        <dbReference type="Proteomes" id="UP000199052"/>
    </source>
</evidence>
<evidence type="ECO:0008006" key="5">
    <source>
        <dbReference type="Google" id="ProtNLM"/>
    </source>
</evidence>
<sequence length="103" mass="11414">MADVSNNTKKLQELAKALGDTDFDHEVNPRIKALKIEDIAFPLFSGLGDSYEQTRQSAEDAAKALGEVLKALGGTVKSVADYYQRMEEQHGKDFDTADTKLRH</sequence>